<evidence type="ECO:0000256" key="2">
    <source>
        <dbReference type="ARBA" id="ARBA00022692"/>
    </source>
</evidence>
<comment type="caution">
    <text evidence="7">The sequence shown here is derived from an EMBL/GenBank/DDBJ whole genome shotgun (WGS) entry which is preliminary data.</text>
</comment>
<accession>A0A542CT79</accession>
<evidence type="ECO:0000313" key="8">
    <source>
        <dbReference type="Proteomes" id="UP000320876"/>
    </source>
</evidence>
<dbReference type="EMBL" id="VFML01000002">
    <property type="protein sequence ID" value="TQI94032.1"/>
    <property type="molecule type" value="Genomic_DNA"/>
</dbReference>
<feature type="transmembrane region" description="Helical" evidence="5">
    <location>
        <begin position="36"/>
        <end position="61"/>
    </location>
</feature>
<keyword evidence="3 5" id="KW-1133">Transmembrane helix</keyword>
<comment type="subcellular location">
    <subcellularLocation>
        <location evidence="1">Membrane</location>
        <topology evidence="1">Multi-pass membrane protein</topology>
    </subcellularLocation>
</comment>
<dbReference type="Proteomes" id="UP000320876">
    <property type="component" value="Unassembled WGS sequence"/>
</dbReference>
<feature type="transmembrane region" description="Helical" evidence="5">
    <location>
        <begin position="111"/>
        <end position="136"/>
    </location>
</feature>
<dbReference type="GO" id="GO:0000271">
    <property type="term" value="P:polysaccharide biosynthetic process"/>
    <property type="evidence" value="ECO:0007669"/>
    <property type="project" value="InterPro"/>
</dbReference>
<feature type="domain" description="GtrA/DPMS transmembrane" evidence="6">
    <location>
        <begin position="51"/>
        <end position="164"/>
    </location>
</feature>
<gene>
    <name evidence="7" type="ORF">FB471_6181</name>
</gene>
<sequence length="179" mass="19516">MAPAHVDVHRPERHDSSETGFTGRFARFCAAVVRRLPFGLAAVVPPSLLGFALINSCTFGVDLLLLTVFRGVLGLPVAAGFTLAYLIAFGLAFVLNRHFNFRSHAPVGRQAVLYAVAIAINYLAFILGVGGGLVALGLQYHLSRIIAGACEAVYMYSVMRWVIFREPGGRRGRQTRLRE</sequence>
<dbReference type="OrthoDB" id="3259601at2"/>
<organism evidence="7 8">
    <name type="scientific">Amycolatopsis cihanbeyliensis</name>
    <dbReference type="NCBI Taxonomy" id="1128664"/>
    <lineage>
        <taxon>Bacteria</taxon>
        <taxon>Bacillati</taxon>
        <taxon>Actinomycetota</taxon>
        <taxon>Actinomycetes</taxon>
        <taxon>Pseudonocardiales</taxon>
        <taxon>Pseudonocardiaceae</taxon>
        <taxon>Amycolatopsis</taxon>
    </lineage>
</organism>
<keyword evidence="8" id="KW-1185">Reference proteome</keyword>
<name>A0A542CT79_AMYCI</name>
<keyword evidence="4 5" id="KW-0472">Membrane</keyword>
<keyword evidence="2 5" id="KW-0812">Transmembrane</keyword>
<evidence type="ECO:0000256" key="3">
    <source>
        <dbReference type="ARBA" id="ARBA00022989"/>
    </source>
</evidence>
<dbReference type="GO" id="GO:0016020">
    <property type="term" value="C:membrane"/>
    <property type="evidence" value="ECO:0007669"/>
    <property type="project" value="UniProtKB-SubCell"/>
</dbReference>
<feature type="transmembrane region" description="Helical" evidence="5">
    <location>
        <begin position="73"/>
        <end position="95"/>
    </location>
</feature>
<evidence type="ECO:0000313" key="7">
    <source>
        <dbReference type="EMBL" id="TQI94032.1"/>
    </source>
</evidence>
<evidence type="ECO:0000256" key="1">
    <source>
        <dbReference type="ARBA" id="ARBA00004141"/>
    </source>
</evidence>
<dbReference type="InterPro" id="IPR007267">
    <property type="entry name" value="GtrA_DPMS_TM"/>
</dbReference>
<proteinExistence type="predicted"/>
<feature type="transmembrane region" description="Helical" evidence="5">
    <location>
        <begin position="142"/>
        <end position="163"/>
    </location>
</feature>
<evidence type="ECO:0000256" key="5">
    <source>
        <dbReference type="SAM" id="Phobius"/>
    </source>
</evidence>
<dbReference type="RefSeq" id="WP_142003303.1">
    <property type="nucleotide sequence ID" value="NZ_VFML01000002.1"/>
</dbReference>
<reference evidence="7 8" key="1">
    <citation type="submission" date="2019-06" db="EMBL/GenBank/DDBJ databases">
        <title>Sequencing the genomes of 1000 actinobacteria strains.</title>
        <authorList>
            <person name="Klenk H.-P."/>
        </authorList>
    </citation>
    <scope>NUCLEOTIDE SEQUENCE [LARGE SCALE GENOMIC DNA]</scope>
    <source>
        <strain evidence="7 8">DSM 45679</strain>
    </source>
</reference>
<dbReference type="AlphaFoldDB" id="A0A542CT79"/>
<protein>
    <submittedName>
        <fullName evidence="7">Putative flippase GtrA</fullName>
    </submittedName>
</protein>
<evidence type="ECO:0000259" key="6">
    <source>
        <dbReference type="Pfam" id="PF04138"/>
    </source>
</evidence>
<dbReference type="Pfam" id="PF04138">
    <property type="entry name" value="GtrA_DPMS_TM"/>
    <property type="match status" value="1"/>
</dbReference>
<evidence type="ECO:0000256" key="4">
    <source>
        <dbReference type="ARBA" id="ARBA00023136"/>
    </source>
</evidence>